<evidence type="ECO:0000256" key="5">
    <source>
        <dbReference type="ARBA" id="ARBA00022723"/>
    </source>
</evidence>
<evidence type="ECO:0000256" key="8">
    <source>
        <dbReference type="ARBA" id="ARBA00022842"/>
    </source>
</evidence>
<proteinExistence type="predicted"/>
<evidence type="ECO:0000256" key="3">
    <source>
        <dbReference type="ARBA" id="ARBA00004322"/>
    </source>
</evidence>
<evidence type="ECO:0000256" key="1">
    <source>
        <dbReference type="ARBA" id="ARBA00001936"/>
    </source>
</evidence>
<protein>
    <recommendedName>
        <fullName evidence="11">Endonuclease/exonuclease/phosphatase domain-containing protein</fullName>
    </recommendedName>
</protein>
<keyword evidence="8" id="KW-0460">Magnesium</keyword>
<dbReference type="CDD" id="cd09080">
    <property type="entry name" value="TDP2"/>
    <property type="match status" value="1"/>
</dbReference>
<accession>A0ABY0HLZ4</accession>
<dbReference type="Gene3D" id="3.60.10.10">
    <property type="entry name" value="Endonuclease/exonuclease/phosphatase"/>
    <property type="match status" value="1"/>
</dbReference>
<reference evidence="12 13" key="1">
    <citation type="submission" date="2018-06" db="EMBL/GenBank/DDBJ databases">
        <title>Complete Genomes of Monosporascus.</title>
        <authorList>
            <person name="Robinson A.J."/>
            <person name="Natvig D.O."/>
        </authorList>
    </citation>
    <scope>NUCLEOTIDE SEQUENCE [LARGE SCALE GENOMIC DNA]</scope>
    <source>
        <strain evidence="12 13">CBS 609.92</strain>
    </source>
</reference>
<sequence>MTNLVDKVASDAEARKQLTIPEALISSPFGALVLETIRATEAKKKLVVPWRLDEPYGQPYYEYNETVQVWELTTPRDYMKNKGRGQQPSDDSSSPVDGLALYSWNIDQMLPFAEARMETALAHLERLTARISPKTGTVVFLQECTLPYLETITRSQWVRDRFYITDVDTLNWTSGHAGTTMLVDRQLPVTACFRVHFTQTLVDRDAHFVDILMRRPRTSDSQELDILILRLCNVHLESFDWETPLRPAQMRVIAKYIHQDGVRGAVVAGDFSSLQPYDRALHTEHELRDAFLEFGGREDEEAGFTWGLQSPEVMRADGPSRLDKIMFTGACLQLRRFEVFGRDVQLEDQEKRAELIRLGCEKPWITDHLGVMAELHVVAK</sequence>
<dbReference type="PANTHER" id="PTHR15822">
    <property type="entry name" value="TRAF AND TNF RECEPTOR-ASSOCIATED PROTEIN"/>
    <property type="match status" value="1"/>
</dbReference>
<evidence type="ECO:0000256" key="2">
    <source>
        <dbReference type="ARBA" id="ARBA00001946"/>
    </source>
</evidence>
<dbReference type="Proteomes" id="UP000294003">
    <property type="component" value="Unassembled WGS sequence"/>
</dbReference>
<comment type="cofactor">
    <cofactor evidence="2">
        <name>Mg(2+)</name>
        <dbReference type="ChEBI" id="CHEBI:18420"/>
    </cofactor>
</comment>
<keyword evidence="9" id="KW-0234">DNA repair</keyword>
<comment type="caution">
    <text evidence="12">The sequence shown here is derived from an EMBL/GenBank/DDBJ whole genome shotgun (WGS) entry which is preliminary data.</text>
</comment>
<evidence type="ECO:0000313" key="12">
    <source>
        <dbReference type="EMBL" id="RYO93778.1"/>
    </source>
</evidence>
<keyword evidence="13" id="KW-1185">Reference proteome</keyword>
<evidence type="ECO:0000259" key="11">
    <source>
        <dbReference type="Pfam" id="PF03372"/>
    </source>
</evidence>
<evidence type="ECO:0000313" key="13">
    <source>
        <dbReference type="Proteomes" id="UP000294003"/>
    </source>
</evidence>
<evidence type="ECO:0000256" key="7">
    <source>
        <dbReference type="ARBA" id="ARBA00022801"/>
    </source>
</evidence>
<keyword evidence="5" id="KW-0479">Metal-binding</keyword>
<evidence type="ECO:0000256" key="9">
    <source>
        <dbReference type="ARBA" id="ARBA00023204"/>
    </source>
</evidence>
<dbReference type="InterPro" id="IPR005135">
    <property type="entry name" value="Endo/exonuclease/phosphatase"/>
</dbReference>
<dbReference type="Pfam" id="PF03372">
    <property type="entry name" value="Exo_endo_phos"/>
    <property type="match status" value="1"/>
</dbReference>
<evidence type="ECO:0000256" key="4">
    <source>
        <dbReference type="ARBA" id="ARBA00022722"/>
    </source>
</evidence>
<keyword evidence="6" id="KW-0227">DNA damage</keyword>
<evidence type="ECO:0000256" key="6">
    <source>
        <dbReference type="ARBA" id="ARBA00022763"/>
    </source>
</evidence>
<dbReference type="InterPro" id="IPR036691">
    <property type="entry name" value="Endo/exonu/phosph_ase_sf"/>
</dbReference>
<dbReference type="SUPFAM" id="SSF56219">
    <property type="entry name" value="DNase I-like"/>
    <property type="match status" value="1"/>
</dbReference>
<keyword evidence="4" id="KW-0540">Nuclease</keyword>
<name>A0ABY0HLZ4_9PEZI</name>
<organism evidence="12 13">
    <name type="scientific">Monosporascus cannonballus</name>
    <dbReference type="NCBI Taxonomy" id="155416"/>
    <lineage>
        <taxon>Eukaryota</taxon>
        <taxon>Fungi</taxon>
        <taxon>Dikarya</taxon>
        <taxon>Ascomycota</taxon>
        <taxon>Pezizomycotina</taxon>
        <taxon>Sordariomycetes</taxon>
        <taxon>Xylariomycetidae</taxon>
        <taxon>Xylariales</taxon>
        <taxon>Xylariales incertae sedis</taxon>
        <taxon>Monosporascus</taxon>
    </lineage>
</organism>
<gene>
    <name evidence="12" type="ORF">DL762_000983</name>
</gene>
<comment type="subcellular location">
    <subcellularLocation>
        <location evidence="3">Nucleus</location>
        <location evidence="3">PML body</location>
    </subcellularLocation>
</comment>
<comment type="cofactor">
    <cofactor evidence="1">
        <name>Mn(2+)</name>
        <dbReference type="ChEBI" id="CHEBI:29035"/>
    </cofactor>
</comment>
<dbReference type="InterPro" id="IPR051547">
    <property type="entry name" value="TDP2-like"/>
</dbReference>
<evidence type="ECO:0000256" key="10">
    <source>
        <dbReference type="ARBA" id="ARBA00023242"/>
    </source>
</evidence>
<keyword evidence="7" id="KW-0378">Hydrolase</keyword>
<dbReference type="PANTHER" id="PTHR15822:SF4">
    <property type="entry name" value="TYROSYL-DNA PHOSPHODIESTERASE 2"/>
    <property type="match status" value="1"/>
</dbReference>
<dbReference type="EMBL" id="QJNS01000016">
    <property type="protein sequence ID" value="RYO93778.1"/>
    <property type="molecule type" value="Genomic_DNA"/>
</dbReference>
<keyword evidence="10" id="KW-0539">Nucleus</keyword>
<feature type="domain" description="Endonuclease/exonuclease/phosphatase" evidence="11">
    <location>
        <begin position="103"/>
        <end position="368"/>
    </location>
</feature>